<feature type="coiled-coil region" evidence="1">
    <location>
        <begin position="49"/>
        <end position="86"/>
    </location>
</feature>
<dbReference type="PANTHER" id="PTHR40278">
    <property type="entry name" value="DNA UTILIZATION PROTEIN HOFN"/>
    <property type="match status" value="1"/>
</dbReference>
<dbReference type="Proteomes" id="UP000254208">
    <property type="component" value="Unassembled WGS sequence"/>
</dbReference>
<evidence type="ECO:0000256" key="1">
    <source>
        <dbReference type="SAM" id="Coils"/>
    </source>
</evidence>
<dbReference type="InterPro" id="IPR052534">
    <property type="entry name" value="Extracell_DNA_Util/SecSys_Comp"/>
</dbReference>
<dbReference type="EMBL" id="UGTZ01000001">
    <property type="protein sequence ID" value="SUC29196.1"/>
    <property type="molecule type" value="Genomic_DNA"/>
</dbReference>
<keyword evidence="2" id="KW-1133">Transmembrane helix</keyword>
<accession>A0A379FKJ8</accession>
<feature type="transmembrane region" description="Helical" evidence="2">
    <location>
        <begin position="23"/>
        <end position="44"/>
    </location>
</feature>
<organism evidence="3 4">
    <name type="scientific">Providencia rettgeri</name>
    <dbReference type="NCBI Taxonomy" id="587"/>
    <lineage>
        <taxon>Bacteria</taxon>
        <taxon>Pseudomonadati</taxon>
        <taxon>Pseudomonadota</taxon>
        <taxon>Gammaproteobacteria</taxon>
        <taxon>Enterobacterales</taxon>
        <taxon>Morganellaceae</taxon>
        <taxon>Providencia</taxon>
    </lineage>
</organism>
<sequence>MELYQVNFLPWRQQQIKKKIREFLLFCFVVCCSVIIACVFLFLFQQIEIDDLKNRKHNSQLQYEQIQQLTLQITAQQTQINSLMNKKRQIDSIMENNQFLLRLLQNLSTITPPKSWLTNLQLMDNKIEIKANSYDFQDINSLGLQLKKHPGLSDIQLKKISRMNQLNRLHLTAKYQGELDE</sequence>
<proteinExistence type="predicted"/>
<protein>
    <submittedName>
        <fullName evidence="3">Fimbrial assembly protein (PilN)</fullName>
    </submittedName>
</protein>
<keyword evidence="1" id="KW-0175">Coiled coil</keyword>
<reference evidence="3 4" key="1">
    <citation type="submission" date="2018-06" db="EMBL/GenBank/DDBJ databases">
        <authorList>
            <consortium name="Pathogen Informatics"/>
            <person name="Doyle S."/>
        </authorList>
    </citation>
    <scope>NUCLEOTIDE SEQUENCE [LARGE SCALE GENOMIC DNA]</scope>
    <source>
        <strain evidence="3 4">NCTC11801</strain>
    </source>
</reference>
<dbReference type="InterPro" id="IPR007813">
    <property type="entry name" value="PilN"/>
</dbReference>
<evidence type="ECO:0000256" key="2">
    <source>
        <dbReference type="SAM" id="Phobius"/>
    </source>
</evidence>
<keyword evidence="2" id="KW-0812">Transmembrane</keyword>
<dbReference type="PANTHER" id="PTHR40278:SF1">
    <property type="entry name" value="DNA UTILIZATION PROTEIN HOFN"/>
    <property type="match status" value="1"/>
</dbReference>
<keyword evidence="2" id="KW-0472">Membrane</keyword>
<name>A0A379FKJ8_PRORE</name>
<gene>
    <name evidence="3" type="ORF">NCTC11801_00088</name>
</gene>
<dbReference type="AlphaFoldDB" id="A0A379FKJ8"/>
<evidence type="ECO:0000313" key="3">
    <source>
        <dbReference type="EMBL" id="SUC29196.1"/>
    </source>
</evidence>
<evidence type="ECO:0000313" key="4">
    <source>
        <dbReference type="Proteomes" id="UP000254208"/>
    </source>
</evidence>
<dbReference type="RefSeq" id="WP_115166324.1">
    <property type="nucleotide sequence ID" value="NZ_ABEXOC020000005.1"/>
</dbReference>
<dbReference type="GeneID" id="93671265"/>
<dbReference type="Pfam" id="PF05137">
    <property type="entry name" value="PilN"/>
    <property type="match status" value="1"/>
</dbReference>